<dbReference type="Proteomes" id="UP000283841">
    <property type="component" value="Unassembled WGS sequence"/>
</dbReference>
<keyword evidence="3" id="KW-1185">Reference proteome</keyword>
<feature type="transmembrane region" description="Helical" evidence="1">
    <location>
        <begin position="204"/>
        <end position="220"/>
    </location>
</feature>
<evidence type="ECO:0000313" key="3">
    <source>
        <dbReference type="Proteomes" id="UP000283841"/>
    </source>
</evidence>
<proteinExistence type="predicted"/>
<dbReference type="GeneID" id="39596317"/>
<organism evidence="2 3">
    <name type="scientific">Byssochlamys spectabilis</name>
    <name type="common">Paecilomyces variotii</name>
    <dbReference type="NCBI Taxonomy" id="264951"/>
    <lineage>
        <taxon>Eukaryota</taxon>
        <taxon>Fungi</taxon>
        <taxon>Dikarya</taxon>
        <taxon>Ascomycota</taxon>
        <taxon>Pezizomycotina</taxon>
        <taxon>Eurotiomycetes</taxon>
        <taxon>Eurotiomycetidae</taxon>
        <taxon>Eurotiales</taxon>
        <taxon>Thermoascaceae</taxon>
        <taxon>Paecilomyces</taxon>
    </lineage>
</organism>
<evidence type="ECO:0000313" key="2">
    <source>
        <dbReference type="EMBL" id="RWQ94443.1"/>
    </source>
</evidence>
<feature type="transmembrane region" description="Helical" evidence="1">
    <location>
        <begin position="240"/>
        <end position="267"/>
    </location>
</feature>
<feature type="transmembrane region" description="Helical" evidence="1">
    <location>
        <begin position="81"/>
        <end position="106"/>
    </location>
</feature>
<protein>
    <submittedName>
        <fullName evidence="2">Uncharacterized protein</fullName>
    </submittedName>
</protein>
<feature type="transmembrane region" description="Helical" evidence="1">
    <location>
        <begin position="169"/>
        <end position="192"/>
    </location>
</feature>
<accession>A0A443HRJ6</accession>
<evidence type="ECO:0000256" key="1">
    <source>
        <dbReference type="SAM" id="Phobius"/>
    </source>
</evidence>
<sequence length="300" mass="33814">MFSQSLQPRLSSEQSSFLVIFTPQVAIDIALLALLISSCLIRRPRHDPKAIPFKTLFVSLLGNIISTSLDAVSIWRDGLHSYAAVVVGDICSYLPTFLIANVLYRLTYAYNAQRHNRRIKPHLLSNVHGSILLILFVLSFVSTITSIIVTFTRNDLSESSIEIANDKIAFAWEILFLISSVEVMLEIFIITWRPKDLGLSSKGIISLILGSFFFFFWNLFNLVPGIQAQNLHCRYDYYPWGLSAFCQFLPIANAIGLTGSYTGIIYCCMQWHKPGTRGPRKPVTEDETTHVLTASEESLR</sequence>
<keyword evidence="1" id="KW-1133">Transmembrane helix</keyword>
<name>A0A443HRJ6_BYSSP</name>
<gene>
    <name evidence="2" type="ORF">C8Q69DRAFT_292604</name>
</gene>
<comment type="caution">
    <text evidence="2">The sequence shown here is derived from an EMBL/GenBank/DDBJ whole genome shotgun (WGS) entry which is preliminary data.</text>
</comment>
<dbReference type="RefSeq" id="XP_028484088.1">
    <property type="nucleotide sequence ID" value="XM_028627040.1"/>
</dbReference>
<feature type="transmembrane region" description="Helical" evidence="1">
    <location>
        <begin position="127"/>
        <end position="149"/>
    </location>
</feature>
<dbReference type="EMBL" id="RCNU01000007">
    <property type="protein sequence ID" value="RWQ94443.1"/>
    <property type="molecule type" value="Genomic_DNA"/>
</dbReference>
<dbReference type="AlphaFoldDB" id="A0A443HRJ6"/>
<keyword evidence="1" id="KW-0472">Membrane</keyword>
<dbReference type="VEuPathDB" id="FungiDB:C8Q69DRAFT_292604"/>
<keyword evidence="1" id="KW-0812">Transmembrane</keyword>
<dbReference type="STRING" id="264951.A0A443HRJ6"/>
<reference evidence="2 3" key="1">
    <citation type="journal article" date="2018" name="Front. Microbiol.">
        <title>Genomic and genetic insights into a cosmopolitan fungus, Paecilomyces variotii (Eurotiales).</title>
        <authorList>
            <person name="Urquhart A.S."/>
            <person name="Mondo S.J."/>
            <person name="Makela M.R."/>
            <person name="Hane J.K."/>
            <person name="Wiebenga A."/>
            <person name="He G."/>
            <person name="Mihaltcheva S."/>
            <person name="Pangilinan J."/>
            <person name="Lipzen A."/>
            <person name="Barry K."/>
            <person name="de Vries R.P."/>
            <person name="Grigoriev I.V."/>
            <person name="Idnurm A."/>
        </authorList>
    </citation>
    <scope>NUCLEOTIDE SEQUENCE [LARGE SCALE GENOMIC DNA]</scope>
    <source>
        <strain evidence="2 3">CBS 101075</strain>
    </source>
</reference>
<feature type="transmembrane region" description="Helical" evidence="1">
    <location>
        <begin position="53"/>
        <end position="75"/>
    </location>
</feature>
<feature type="transmembrane region" description="Helical" evidence="1">
    <location>
        <begin position="20"/>
        <end position="41"/>
    </location>
</feature>